<dbReference type="STRING" id="93759.A0A1R3KKZ5"/>
<gene>
    <name evidence="3" type="ORF">COLO4_07058</name>
</gene>
<dbReference type="Gene3D" id="1.25.40.90">
    <property type="match status" value="2"/>
</dbReference>
<dbReference type="GO" id="GO:0005546">
    <property type="term" value="F:phosphatidylinositol-4,5-bisphosphate binding"/>
    <property type="evidence" value="ECO:0007669"/>
    <property type="project" value="TreeGrafter"/>
</dbReference>
<feature type="compositionally biased region" description="Polar residues" evidence="1">
    <location>
        <begin position="439"/>
        <end position="454"/>
    </location>
</feature>
<feature type="compositionally biased region" description="Low complexity" evidence="1">
    <location>
        <begin position="392"/>
        <end position="421"/>
    </location>
</feature>
<feature type="compositionally biased region" description="Basic and acidic residues" evidence="1">
    <location>
        <begin position="192"/>
        <end position="207"/>
    </location>
</feature>
<dbReference type="SUPFAM" id="SSF48464">
    <property type="entry name" value="ENTH/VHS domain"/>
    <property type="match status" value="1"/>
</dbReference>
<dbReference type="PANTHER" id="PTHR22951">
    <property type="entry name" value="CLATHRIN ASSEMBLY PROTEIN"/>
    <property type="match status" value="1"/>
</dbReference>
<comment type="caution">
    <text evidence="3">The sequence shown here is derived from an EMBL/GenBank/DDBJ whole genome shotgun (WGS) entry which is preliminary data.</text>
</comment>
<evidence type="ECO:0000256" key="1">
    <source>
        <dbReference type="SAM" id="MobiDB-lite"/>
    </source>
</evidence>
<dbReference type="GO" id="GO:0005545">
    <property type="term" value="F:1-phosphatidylinositol binding"/>
    <property type="evidence" value="ECO:0007669"/>
    <property type="project" value="InterPro"/>
</dbReference>
<dbReference type="GO" id="GO:0072583">
    <property type="term" value="P:clathrin-dependent endocytosis"/>
    <property type="evidence" value="ECO:0007669"/>
    <property type="project" value="InterPro"/>
</dbReference>
<dbReference type="GO" id="GO:0000149">
    <property type="term" value="F:SNARE binding"/>
    <property type="evidence" value="ECO:0007669"/>
    <property type="project" value="TreeGrafter"/>
</dbReference>
<sequence>MGTFKSFRKAYGALKDSTKVGLAKDLDIAIVKATNHVECPPKERHVRTWDCSAWVRTYALFIEERLECFRVLKYDIEAERLTKSSPGASKAHSKTRLLSCNELLEQLPALQQLLYRLIGCQPEGAAYSNYLVQYALALFFDMSRHDAVKALNMYKRAGQQPPPSFLATMEEYIKEAPQTEREESPQPGEPVEAEKEEEKIEEPKSLIDDQQEEDTQPKEELEEPQPLISTENTDFLGLNEINPKALELEESNALALAIVQPGNNNSTNYGLSGIGGTGWELALVTTPSNNTAHVVDSKLAGGFDKLLLDSLYEDEAARRQIQMTNAGYGYEGMAMQNPFQQQLQQQHDPFAMSNNIAPPTNVQMALLAQQQQQYQHEQMMLQQQQQMMLVPYNQHHSQSQSQSPYSHNNQQQPHYLPQQPQFMGSAAAANPFGDPFYNLQPSTSTSQQGNHSLL</sequence>
<feature type="region of interest" description="Disordered" evidence="1">
    <location>
        <begin position="176"/>
        <end position="235"/>
    </location>
</feature>
<protein>
    <submittedName>
        <fullName evidence="3">ENTH/VHS/GAT family protein</fullName>
    </submittedName>
</protein>
<dbReference type="InterPro" id="IPR014712">
    <property type="entry name" value="ANTH_dom_sf"/>
</dbReference>
<keyword evidence="4" id="KW-1185">Reference proteome</keyword>
<organism evidence="3 4">
    <name type="scientific">Corchorus olitorius</name>
    <dbReference type="NCBI Taxonomy" id="93759"/>
    <lineage>
        <taxon>Eukaryota</taxon>
        <taxon>Viridiplantae</taxon>
        <taxon>Streptophyta</taxon>
        <taxon>Embryophyta</taxon>
        <taxon>Tracheophyta</taxon>
        <taxon>Spermatophyta</taxon>
        <taxon>Magnoliopsida</taxon>
        <taxon>eudicotyledons</taxon>
        <taxon>Gunneridae</taxon>
        <taxon>Pentapetalae</taxon>
        <taxon>rosids</taxon>
        <taxon>malvids</taxon>
        <taxon>Malvales</taxon>
        <taxon>Malvaceae</taxon>
        <taxon>Grewioideae</taxon>
        <taxon>Apeibeae</taxon>
        <taxon>Corchorus</taxon>
    </lineage>
</organism>
<evidence type="ECO:0000259" key="2">
    <source>
        <dbReference type="Pfam" id="PF07651"/>
    </source>
</evidence>
<reference evidence="4" key="1">
    <citation type="submission" date="2013-09" db="EMBL/GenBank/DDBJ databases">
        <title>Corchorus olitorius genome sequencing.</title>
        <authorList>
            <person name="Alam M."/>
            <person name="Haque M.S."/>
            <person name="Islam M.S."/>
            <person name="Emdad E.M."/>
            <person name="Islam M.M."/>
            <person name="Ahmed B."/>
            <person name="Halim A."/>
            <person name="Hossen Q.M.M."/>
            <person name="Hossain M.Z."/>
            <person name="Ahmed R."/>
            <person name="Khan M.M."/>
            <person name="Islam R."/>
            <person name="Rashid M.M."/>
            <person name="Khan S.A."/>
            <person name="Rahman M.S."/>
            <person name="Alam M."/>
            <person name="Yahiya A.S."/>
            <person name="Khan M.S."/>
            <person name="Azam M.S."/>
            <person name="Haque T."/>
            <person name="Lashkar M.Z.H."/>
            <person name="Akhand A.I."/>
            <person name="Morshed G."/>
            <person name="Roy S."/>
            <person name="Uddin K.S."/>
            <person name="Rabeya T."/>
            <person name="Hossain A.S."/>
            <person name="Chowdhury A."/>
            <person name="Snigdha A.R."/>
            <person name="Mortoza M.S."/>
            <person name="Matin S.A."/>
            <person name="Hoque S.M.E."/>
            <person name="Islam M.K."/>
            <person name="Roy D.K."/>
            <person name="Haider R."/>
            <person name="Moosa M.M."/>
            <person name="Elias S.M."/>
            <person name="Hasan A.M."/>
            <person name="Jahan S."/>
            <person name="Shafiuddin M."/>
            <person name="Mahmood N."/>
            <person name="Shommy N.S."/>
        </authorList>
    </citation>
    <scope>NUCLEOTIDE SEQUENCE [LARGE SCALE GENOMIC DNA]</scope>
    <source>
        <strain evidence="4">cv. O-4</strain>
    </source>
</reference>
<dbReference type="PANTHER" id="PTHR22951:SF5">
    <property type="entry name" value="PHOSPHATIDYLINOSITOL-BINDING CLATHRIN ASSEMBLY PROTEIN LAP"/>
    <property type="match status" value="1"/>
</dbReference>
<dbReference type="InterPro" id="IPR008942">
    <property type="entry name" value="ENTH_VHS"/>
</dbReference>
<dbReference type="Proteomes" id="UP000187203">
    <property type="component" value="Unassembled WGS sequence"/>
</dbReference>
<proteinExistence type="predicted"/>
<dbReference type="GO" id="GO:0005905">
    <property type="term" value="C:clathrin-coated pit"/>
    <property type="evidence" value="ECO:0007669"/>
    <property type="project" value="TreeGrafter"/>
</dbReference>
<evidence type="ECO:0000313" key="3">
    <source>
        <dbReference type="EMBL" id="OMP07770.1"/>
    </source>
</evidence>
<dbReference type="GO" id="GO:0030136">
    <property type="term" value="C:clathrin-coated vesicle"/>
    <property type="evidence" value="ECO:0007669"/>
    <property type="project" value="InterPro"/>
</dbReference>
<dbReference type="OrthoDB" id="44015at2759"/>
<dbReference type="Pfam" id="PF07651">
    <property type="entry name" value="ANTH"/>
    <property type="match status" value="1"/>
</dbReference>
<feature type="region of interest" description="Disordered" evidence="1">
    <location>
        <begin position="392"/>
        <end position="454"/>
    </location>
</feature>
<feature type="domain" description="AP180 N-terminal homology (ANTH)" evidence="2">
    <location>
        <begin position="48"/>
        <end position="138"/>
    </location>
</feature>
<dbReference type="InterPro" id="IPR011417">
    <property type="entry name" value="ANTH_dom"/>
</dbReference>
<dbReference type="SUPFAM" id="SSF89009">
    <property type="entry name" value="GAT-like domain"/>
    <property type="match status" value="1"/>
</dbReference>
<dbReference type="GO" id="GO:0048268">
    <property type="term" value="P:clathrin coat assembly"/>
    <property type="evidence" value="ECO:0007669"/>
    <property type="project" value="InterPro"/>
</dbReference>
<evidence type="ECO:0000313" key="4">
    <source>
        <dbReference type="Proteomes" id="UP000187203"/>
    </source>
</evidence>
<dbReference type="EMBL" id="AWUE01013057">
    <property type="protein sequence ID" value="OMP07770.1"/>
    <property type="molecule type" value="Genomic_DNA"/>
</dbReference>
<dbReference type="AlphaFoldDB" id="A0A1R3KKZ5"/>
<dbReference type="GO" id="GO:0006900">
    <property type="term" value="P:vesicle budding from membrane"/>
    <property type="evidence" value="ECO:0007669"/>
    <property type="project" value="TreeGrafter"/>
</dbReference>
<dbReference type="InterPro" id="IPR045192">
    <property type="entry name" value="AP180-like"/>
</dbReference>
<dbReference type="Gene3D" id="1.20.58.150">
    <property type="entry name" value="ANTH domain"/>
    <property type="match status" value="2"/>
</dbReference>
<name>A0A1R3KKZ5_9ROSI</name>
<dbReference type="GO" id="GO:0032050">
    <property type="term" value="F:clathrin heavy chain binding"/>
    <property type="evidence" value="ECO:0007669"/>
    <property type="project" value="TreeGrafter"/>
</dbReference>
<accession>A0A1R3KKZ5</accession>